<gene>
    <name evidence="2" type="ORF">NPIL_404721</name>
</gene>
<feature type="compositionally biased region" description="Basic and acidic residues" evidence="1">
    <location>
        <begin position="7"/>
        <end position="24"/>
    </location>
</feature>
<protein>
    <submittedName>
        <fullName evidence="2">Uncharacterized protein</fullName>
    </submittedName>
</protein>
<sequence>MSSSDEDIPKCEHPSAKHEPHQCEPLDLSIRAPRYASSHSGEPSISSLPVSEECPSHCQPFVPSALSDPESHPDHSSNSCNQEMTQ</sequence>
<feature type="region of interest" description="Disordered" evidence="1">
    <location>
        <begin position="1"/>
        <end position="86"/>
    </location>
</feature>
<comment type="caution">
    <text evidence="2">The sequence shown here is derived from an EMBL/GenBank/DDBJ whole genome shotgun (WGS) entry which is preliminary data.</text>
</comment>
<name>A0A8X6QI99_NEPPI</name>
<proteinExistence type="predicted"/>
<evidence type="ECO:0000313" key="2">
    <source>
        <dbReference type="EMBL" id="GFU20421.1"/>
    </source>
</evidence>
<dbReference type="Proteomes" id="UP000887013">
    <property type="component" value="Unassembled WGS sequence"/>
</dbReference>
<reference evidence="2" key="1">
    <citation type="submission" date="2020-08" db="EMBL/GenBank/DDBJ databases">
        <title>Multicomponent nature underlies the extraordinary mechanical properties of spider dragline silk.</title>
        <authorList>
            <person name="Kono N."/>
            <person name="Nakamura H."/>
            <person name="Mori M."/>
            <person name="Yoshida Y."/>
            <person name="Ohtoshi R."/>
            <person name="Malay A.D."/>
            <person name="Moran D.A.P."/>
            <person name="Tomita M."/>
            <person name="Numata K."/>
            <person name="Arakawa K."/>
        </authorList>
    </citation>
    <scope>NUCLEOTIDE SEQUENCE</scope>
</reference>
<evidence type="ECO:0000256" key="1">
    <source>
        <dbReference type="SAM" id="MobiDB-lite"/>
    </source>
</evidence>
<feature type="non-terminal residue" evidence="2">
    <location>
        <position position="86"/>
    </location>
</feature>
<accession>A0A8X6QI99</accession>
<feature type="compositionally biased region" description="Polar residues" evidence="1">
    <location>
        <begin position="76"/>
        <end position="86"/>
    </location>
</feature>
<evidence type="ECO:0000313" key="3">
    <source>
        <dbReference type="Proteomes" id="UP000887013"/>
    </source>
</evidence>
<dbReference type="EMBL" id="BMAW01031287">
    <property type="protein sequence ID" value="GFU20421.1"/>
    <property type="molecule type" value="Genomic_DNA"/>
</dbReference>
<dbReference type="AlphaFoldDB" id="A0A8X6QI99"/>
<keyword evidence="3" id="KW-1185">Reference proteome</keyword>
<feature type="compositionally biased region" description="Polar residues" evidence="1">
    <location>
        <begin position="37"/>
        <end position="49"/>
    </location>
</feature>
<organism evidence="2 3">
    <name type="scientific">Nephila pilipes</name>
    <name type="common">Giant wood spider</name>
    <name type="synonym">Nephila maculata</name>
    <dbReference type="NCBI Taxonomy" id="299642"/>
    <lineage>
        <taxon>Eukaryota</taxon>
        <taxon>Metazoa</taxon>
        <taxon>Ecdysozoa</taxon>
        <taxon>Arthropoda</taxon>
        <taxon>Chelicerata</taxon>
        <taxon>Arachnida</taxon>
        <taxon>Araneae</taxon>
        <taxon>Araneomorphae</taxon>
        <taxon>Entelegynae</taxon>
        <taxon>Araneoidea</taxon>
        <taxon>Nephilidae</taxon>
        <taxon>Nephila</taxon>
    </lineage>
</organism>